<sequence>MRRDLRRDEAGTKAVRACAHSGGRSNDSDGDGDRAGVRGRDHRSVDNPDPDALPRARGRNAVVTPTRATRCPPHVLRRATPRASSHHPPYPVCSWTQQAPTCLAPIPPSREAPTLGPSYDPARHPTHPHKAIPQPSLARAPHHAIIHHAPLPPHIHHPPFPSYPRPQLAPTRKSASLHRSATTLCLAVLAAAGPEHASATHDRLPIWTSHCRSHAPAYPSPVNLLQP</sequence>
<feature type="compositionally biased region" description="Basic and acidic residues" evidence="1">
    <location>
        <begin position="1"/>
        <end position="11"/>
    </location>
</feature>
<dbReference type="EMBL" id="KI925467">
    <property type="protein sequence ID" value="ETW74664.1"/>
    <property type="molecule type" value="Genomic_DNA"/>
</dbReference>
<protein>
    <submittedName>
        <fullName evidence="2">Uncharacterized protein</fullName>
    </submittedName>
</protein>
<dbReference type="RefSeq" id="XP_009553159.1">
    <property type="nucleotide sequence ID" value="XM_009554864.1"/>
</dbReference>
<proteinExistence type="predicted"/>
<organism evidence="2 3">
    <name type="scientific">Heterobasidion irregulare (strain TC 32-1)</name>
    <dbReference type="NCBI Taxonomy" id="747525"/>
    <lineage>
        <taxon>Eukaryota</taxon>
        <taxon>Fungi</taxon>
        <taxon>Dikarya</taxon>
        <taxon>Basidiomycota</taxon>
        <taxon>Agaricomycotina</taxon>
        <taxon>Agaricomycetes</taxon>
        <taxon>Russulales</taxon>
        <taxon>Bondarzewiaceae</taxon>
        <taxon>Heterobasidion</taxon>
        <taxon>Heterobasidion annosum species complex</taxon>
    </lineage>
</organism>
<dbReference type="HOGENOM" id="CLU_1219823_0_0_1"/>
<keyword evidence="3" id="KW-1185">Reference proteome</keyword>
<gene>
    <name evidence="2" type="ORF">HETIRDRAFT_456233</name>
</gene>
<reference evidence="2 3" key="1">
    <citation type="journal article" date="2012" name="New Phytol.">
        <title>Insight into trade-off between wood decay and parasitism from the genome of a fungal forest pathogen.</title>
        <authorList>
            <person name="Olson A."/>
            <person name="Aerts A."/>
            <person name="Asiegbu F."/>
            <person name="Belbahri L."/>
            <person name="Bouzid O."/>
            <person name="Broberg A."/>
            <person name="Canback B."/>
            <person name="Coutinho P.M."/>
            <person name="Cullen D."/>
            <person name="Dalman K."/>
            <person name="Deflorio G."/>
            <person name="van Diepen L.T."/>
            <person name="Dunand C."/>
            <person name="Duplessis S."/>
            <person name="Durling M."/>
            <person name="Gonthier P."/>
            <person name="Grimwood J."/>
            <person name="Fossdal C.G."/>
            <person name="Hansson D."/>
            <person name="Henrissat B."/>
            <person name="Hietala A."/>
            <person name="Himmelstrand K."/>
            <person name="Hoffmeister D."/>
            <person name="Hogberg N."/>
            <person name="James T.Y."/>
            <person name="Karlsson M."/>
            <person name="Kohler A."/>
            <person name="Kues U."/>
            <person name="Lee Y.H."/>
            <person name="Lin Y.C."/>
            <person name="Lind M."/>
            <person name="Lindquist E."/>
            <person name="Lombard V."/>
            <person name="Lucas S."/>
            <person name="Lunden K."/>
            <person name="Morin E."/>
            <person name="Murat C."/>
            <person name="Park J."/>
            <person name="Raffaello T."/>
            <person name="Rouze P."/>
            <person name="Salamov A."/>
            <person name="Schmutz J."/>
            <person name="Solheim H."/>
            <person name="Stahlberg J."/>
            <person name="Velez H."/>
            <person name="de Vries R.P."/>
            <person name="Wiebenga A."/>
            <person name="Woodward S."/>
            <person name="Yakovlev I."/>
            <person name="Garbelotto M."/>
            <person name="Martin F."/>
            <person name="Grigoriev I.V."/>
            <person name="Stenlid J."/>
        </authorList>
    </citation>
    <scope>NUCLEOTIDE SEQUENCE [LARGE SCALE GENOMIC DNA]</scope>
    <source>
        <strain evidence="2 3">TC 32-1</strain>
    </source>
</reference>
<dbReference type="GeneID" id="20676721"/>
<evidence type="ECO:0000313" key="2">
    <source>
        <dbReference type="EMBL" id="ETW74664.1"/>
    </source>
</evidence>
<dbReference type="KEGG" id="hir:HETIRDRAFT_456233"/>
<accession>W4JMH0</accession>
<dbReference type="Proteomes" id="UP000030671">
    <property type="component" value="Unassembled WGS sequence"/>
</dbReference>
<evidence type="ECO:0000313" key="3">
    <source>
        <dbReference type="Proteomes" id="UP000030671"/>
    </source>
</evidence>
<feature type="compositionally biased region" description="Basic and acidic residues" evidence="1">
    <location>
        <begin position="31"/>
        <end position="46"/>
    </location>
</feature>
<dbReference type="InParanoid" id="W4JMH0"/>
<feature type="region of interest" description="Disordered" evidence="1">
    <location>
        <begin position="1"/>
        <end position="65"/>
    </location>
</feature>
<name>W4JMH0_HETIT</name>
<dbReference type="AlphaFoldDB" id="W4JMH0"/>
<evidence type="ECO:0000256" key="1">
    <source>
        <dbReference type="SAM" id="MobiDB-lite"/>
    </source>
</evidence>